<dbReference type="GO" id="GO:0030246">
    <property type="term" value="F:carbohydrate binding"/>
    <property type="evidence" value="ECO:0007669"/>
    <property type="project" value="InterPro"/>
</dbReference>
<dbReference type="Gene3D" id="2.70.98.10">
    <property type="match status" value="1"/>
</dbReference>
<dbReference type="InterPro" id="IPR008183">
    <property type="entry name" value="Aldose_1/G6P_1-epimerase"/>
</dbReference>
<dbReference type="PANTHER" id="PTHR11122:SF13">
    <property type="entry name" value="GLUCOSE-6-PHOSPHATE 1-EPIMERASE"/>
    <property type="match status" value="1"/>
</dbReference>
<dbReference type="GO" id="GO:0005975">
    <property type="term" value="P:carbohydrate metabolic process"/>
    <property type="evidence" value="ECO:0007669"/>
    <property type="project" value="InterPro"/>
</dbReference>
<dbReference type="OrthoDB" id="9795355at2"/>
<dbReference type="GO" id="GO:0016853">
    <property type="term" value="F:isomerase activity"/>
    <property type="evidence" value="ECO:0007669"/>
    <property type="project" value="InterPro"/>
</dbReference>
<sequence length="293" mass="32557">MSANRYEVKQSVDTYTLYTLRDSVTNSSVTICPERGAIATSCVIGGEELFYLDRATFLDPEANIRGGNPILFPICGQLPGGEYEWEGTAYRMRNHGVARNRAWEVVSYAADAGEAALTVRLCSSEDTRAEFPWDFELLFTYALVDGALQIRQTYRNLSNSAMPIYAGFHPYFRSESKDLKYGTDATRYLDYNDNEVKAMDGAVPLSGLKESVALLDAKARYISFPGPGGRGTVTMSYSDAFKYVVLWQVSGSPFVCIEPWMALTGELVRKEELPLLEGGSHLELSLTIGYSRE</sequence>
<gene>
    <name evidence="1" type="ORF">DL346_20725</name>
</gene>
<dbReference type="PANTHER" id="PTHR11122">
    <property type="entry name" value="APOSPORY-ASSOCIATED PROTEIN C-RELATED"/>
    <property type="match status" value="1"/>
</dbReference>
<name>A0A328U3D2_9BACL</name>
<accession>A0A328U3D2</accession>
<evidence type="ECO:0000313" key="2">
    <source>
        <dbReference type="Proteomes" id="UP000249260"/>
    </source>
</evidence>
<dbReference type="Pfam" id="PF01263">
    <property type="entry name" value="Aldose_epim"/>
    <property type="match status" value="1"/>
</dbReference>
<dbReference type="InterPro" id="IPR011013">
    <property type="entry name" value="Gal_mutarotase_sf_dom"/>
</dbReference>
<reference evidence="1 2" key="1">
    <citation type="submission" date="2018-06" db="EMBL/GenBank/DDBJ databases">
        <title>Paenibacillus montanisoli sp. nov., isolated from mountain area soil.</title>
        <authorList>
            <person name="Wu M."/>
        </authorList>
    </citation>
    <scope>NUCLEOTIDE SEQUENCE [LARGE SCALE GENOMIC DNA]</scope>
    <source>
        <strain evidence="1 2">RA17</strain>
    </source>
</reference>
<dbReference type="Proteomes" id="UP000249260">
    <property type="component" value="Unassembled WGS sequence"/>
</dbReference>
<dbReference type="AlphaFoldDB" id="A0A328U3D2"/>
<dbReference type="InterPro" id="IPR014718">
    <property type="entry name" value="GH-type_carb-bd"/>
</dbReference>
<organism evidence="1 2">
    <name type="scientific">Paenibacillus montanisoli</name>
    <dbReference type="NCBI Taxonomy" id="2081970"/>
    <lineage>
        <taxon>Bacteria</taxon>
        <taxon>Bacillati</taxon>
        <taxon>Bacillota</taxon>
        <taxon>Bacilli</taxon>
        <taxon>Bacillales</taxon>
        <taxon>Paenibacillaceae</taxon>
        <taxon>Paenibacillus</taxon>
    </lineage>
</organism>
<dbReference type="RefSeq" id="WP_112884283.1">
    <property type="nucleotide sequence ID" value="NZ_QLUW01000004.1"/>
</dbReference>
<evidence type="ECO:0000313" key="1">
    <source>
        <dbReference type="EMBL" id="RAP74494.1"/>
    </source>
</evidence>
<keyword evidence="2" id="KW-1185">Reference proteome</keyword>
<protein>
    <submittedName>
        <fullName evidence="1">Aldose epimerase</fullName>
    </submittedName>
</protein>
<dbReference type="SUPFAM" id="SSF74650">
    <property type="entry name" value="Galactose mutarotase-like"/>
    <property type="match status" value="1"/>
</dbReference>
<proteinExistence type="predicted"/>
<comment type="caution">
    <text evidence="1">The sequence shown here is derived from an EMBL/GenBank/DDBJ whole genome shotgun (WGS) entry which is preliminary data.</text>
</comment>
<dbReference type="EMBL" id="QLUW01000004">
    <property type="protein sequence ID" value="RAP74494.1"/>
    <property type="molecule type" value="Genomic_DNA"/>
</dbReference>